<keyword evidence="11" id="KW-1185">Reference proteome</keyword>
<dbReference type="EMBL" id="JALJOR010000004">
    <property type="protein sequence ID" value="KAK9817957.1"/>
    <property type="molecule type" value="Genomic_DNA"/>
</dbReference>
<dbReference type="GO" id="GO:0005840">
    <property type="term" value="C:ribosome"/>
    <property type="evidence" value="ECO:0007669"/>
    <property type="project" value="UniProtKB-KW"/>
</dbReference>
<evidence type="ECO:0000256" key="7">
    <source>
        <dbReference type="ARBA" id="ARBA00023274"/>
    </source>
</evidence>
<evidence type="ECO:0000313" key="11">
    <source>
        <dbReference type="Proteomes" id="UP001489004"/>
    </source>
</evidence>
<keyword evidence="6" id="KW-0689">Ribosomal protein</keyword>
<evidence type="ECO:0000256" key="2">
    <source>
        <dbReference type="ARBA" id="ARBA00008373"/>
    </source>
</evidence>
<dbReference type="InterPro" id="IPR029071">
    <property type="entry name" value="Ubiquitin-like_domsf"/>
</dbReference>
<evidence type="ECO:0000313" key="10">
    <source>
        <dbReference type="EMBL" id="KAK9817957.1"/>
    </source>
</evidence>
<dbReference type="NCBIfam" id="NF001669">
    <property type="entry name" value="PRK00432.1"/>
    <property type="match status" value="1"/>
</dbReference>
<dbReference type="SMART" id="SM00213">
    <property type="entry name" value="UBQ"/>
    <property type="match status" value="1"/>
</dbReference>
<dbReference type="FunFam" id="3.10.20.90:FF:000276">
    <property type="entry name" value="40S ribosomal protein S30"/>
    <property type="match status" value="1"/>
</dbReference>
<evidence type="ECO:0000256" key="6">
    <source>
        <dbReference type="ARBA" id="ARBA00022980"/>
    </source>
</evidence>
<comment type="similarity">
    <text evidence="3">In the C-terminal section; belongs to the eukaryotic ribosomal protein eS31 family.</text>
</comment>
<name>A0AAW1QAG4_9CHLO</name>
<evidence type="ECO:0000256" key="8">
    <source>
        <dbReference type="ARBA" id="ARBA00035123"/>
    </source>
</evidence>
<dbReference type="InterPro" id="IPR038582">
    <property type="entry name" value="Ribosomal_eS31_euk-type_sf"/>
</dbReference>
<comment type="caution">
    <text evidence="10">The sequence shown here is derived from an EMBL/GenBank/DDBJ whole genome shotgun (WGS) entry which is preliminary data.</text>
</comment>
<dbReference type="GO" id="GO:1990904">
    <property type="term" value="C:ribonucleoprotein complex"/>
    <property type="evidence" value="ECO:0007669"/>
    <property type="project" value="UniProtKB-KW"/>
</dbReference>
<dbReference type="PRINTS" id="PR00348">
    <property type="entry name" value="UBIQUITIN"/>
</dbReference>
<gene>
    <name evidence="10" type="ORF">WJX72_004904</name>
</gene>
<dbReference type="SUPFAM" id="SSF54236">
    <property type="entry name" value="Ubiquitin-like"/>
    <property type="match status" value="1"/>
</dbReference>
<comment type="function">
    <text evidence="1">Component of the 40S subunit of the ribosome.</text>
</comment>
<keyword evidence="4" id="KW-1017">Isopeptide bond</keyword>
<dbReference type="InterPro" id="IPR000626">
    <property type="entry name" value="Ubiquitin-like_dom"/>
</dbReference>
<sequence>MQIFVKTDKTHTLQVGSCDTVDHVKQAIEAREGVACAEQRVMFGGRQLEGSAALSACGVSDDSTLYVLLRLLGGGKKRKKKTYTKPKKQKHKHKKIKLRVLKLYKVDDSGKVERLHKVCPSAECGPGIFMATHFNRVHCGKCGLTYMFEEGQKA</sequence>
<dbReference type="Gene3D" id="3.10.20.90">
    <property type="entry name" value="Phosphatidylinositol 3-kinase Catalytic Subunit, Chain A, domain 1"/>
    <property type="match status" value="1"/>
</dbReference>
<organism evidence="10 11">
    <name type="scientific">[Myrmecia] bisecta</name>
    <dbReference type="NCBI Taxonomy" id="41462"/>
    <lineage>
        <taxon>Eukaryota</taxon>
        <taxon>Viridiplantae</taxon>
        <taxon>Chlorophyta</taxon>
        <taxon>core chlorophytes</taxon>
        <taxon>Trebouxiophyceae</taxon>
        <taxon>Trebouxiales</taxon>
        <taxon>Trebouxiaceae</taxon>
        <taxon>Myrmecia</taxon>
    </lineage>
</organism>
<comment type="similarity">
    <text evidence="2">In the N-terminal section; belongs to the ubiquitin family.</text>
</comment>
<evidence type="ECO:0000256" key="1">
    <source>
        <dbReference type="ARBA" id="ARBA00002225"/>
    </source>
</evidence>
<comment type="subunit">
    <text evidence="8">Part of the 40S ribosomal subunit.</text>
</comment>
<dbReference type="PANTHER" id="PTHR10666">
    <property type="entry name" value="UBIQUITIN"/>
    <property type="match status" value="1"/>
</dbReference>
<dbReference type="Gene3D" id="6.20.50.150">
    <property type="match status" value="1"/>
</dbReference>
<accession>A0AAW1QAG4</accession>
<reference evidence="10 11" key="1">
    <citation type="journal article" date="2024" name="Nat. Commun.">
        <title>Phylogenomics reveals the evolutionary origins of lichenization in chlorophyte algae.</title>
        <authorList>
            <person name="Puginier C."/>
            <person name="Libourel C."/>
            <person name="Otte J."/>
            <person name="Skaloud P."/>
            <person name="Haon M."/>
            <person name="Grisel S."/>
            <person name="Petersen M."/>
            <person name="Berrin J.G."/>
            <person name="Delaux P.M."/>
            <person name="Dal Grande F."/>
            <person name="Keller J."/>
        </authorList>
    </citation>
    <scope>NUCLEOTIDE SEQUENCE [LARGE SCALE GENOMIC DNA]</scope>
    <source>
        <strain evidence="10 11">SAG 2043</strain>
    </source>
</reference>
<dbReference type="SMART" id="SM01402">
    <property type="entry name" value="Ribosomal_S27"/>
    <property type="match status" value="1"/>
</dbReference>
<dbReference type="Pfam" id="PF00240">
    <property type="entry name" value="ubiquitin"/>
    <property type="match status" value="1"/>
</dbReference>
<feature type="domain" description="Ubiquitin-like" evidence="9">
    <location>
        <begin position="1"/>
        <end position="74"/>
    </location>
</feature>
<dbReference type="Proteomes" id="UP001489004">
    <property type="component" value="Unassembled WGS sequence"/>
</dbReference>
<evidence type="ECO:0000256" key="5">
    <source>
        <dbReference type="ARBA" id="ARBA00022833"/>
    </source>
</evidence>
<dbReference type="GO" id="GO:0003735">
    <property type="term" value="F:structural constituent of ribosome"/>
    <property type="evidence" value="ECO:0007669"/>
    <property type="project" value="InterPro"/>
</dbReference>
<proteinExistence type="inferred from homology"/>
<dbReference type="InterPro" id="IPR050158">
    <property type="entry name" value="Ubiquitin_ubiquitin-like"/>
</dbReference>
<protein>
    <recommendedName>
        <fullName evidence="9">Ubiquitin-like domain-containing protein</fullName>
    </recommendedName>
</protein>
<evidence type="ECO:0000256" key="4">
    <source>
        <dbReference type="ARBA" id="ARBA00022499"/>
    </source>
</evidence>
<dbReference type="AlphaFoldDB" id="A0AAW1QAG4"/>
<dbReference type="SUPFAM" id="SSF57829">
    <property type="entry name" value="Zn-binding ribosomal proteins"/>
    <property type="match status" value="1"/>
</dbReference>
<dbReference type="InterPro" id="IPR019956">
    <property type="entry name" value="Ubiquitin_dom"/>
</dbReference>
<keyword evidence="7" id="KW-0687">Ribonucleoprotein</keyword>
<dbReference type="InterPro" id="IPR011332">
    <property type="entry name" value="Ribosomal_zn-bd"/>
</dbReference>
<dbReference type="GO" id="GO:0006412">
    <property type="term" value="P:translation"/>
    <property type="evidence" value="ECO:0007669"/>
    <property type="project" value="InterPro"/>
</dbReference>
<dbReference type="GO" id="GO:0003729">
    <property type="term" value="F:mRNA binding"/>
    <property type="evidence" value="ECO:0007669"/>
    <property type="project" value="UniProtKB-ARBA"/>
</dbReference>
<dbReference type="InterPro" id="IPR002906">
    <property type="entry name" value="Ribosomal_eS31"/>
</dbReference>
<dbReference type="PROSITE" id="PS50053">
    <property type="entry name" value="UBIQUITIN_2"/>
    <property type="match status" value="1"/>
</dbReference>
<dbReference type="Pfam" id="PF01599">
    <property type="entry name" value="Ribosomal_S27"/>
    <property type="match status" value="1"/>
</dbReference>
<evidence type="ECO:0000259" key="9">
    <source>
        <dbReference type="PROSITE" id="PS50053"/>
    </source>
</evidence>
<evidence type="ECO:0000256" key="3">
    <source>
        <dbReference type="ARBA" id="ARBA00009891"/>
    </source>
</evidence>
<keyword evidence="5" id="KW-0862">Zinc</keyword>